<keyword evidence="4 10" id="KW-0547">Nucleotide-binding</keyword>
<dbReference type="InterPro" id="IPR005863">
    <property type="entry name" value="UDP-N-AcMur_synth"/>
</dbReference>
<evidence type="ECO:0000256" key="9">
    <source>
        <dbReference type="ARBA" id="ARBA00023316"/>
    </source>
</evidence>
<gene>
    <name evidence="10" type="primary">murF</name>
    <name evidence="15" type="ORF">SAMN04488502_101657</name>
</gene>
<dbReference type="NCBIfam" id="TIGR01143">
    <property type="entry name" value="murF"/>
    <property type="match status" value="1"/>
</dbReference>
<dbReference type="GO" id="GO:0051301">
    <property type="term" value="P:cell division"/>
    <property type="evidence" value="ECO:0007669"/>
    <property type="project" value="UniProtKB-KW"/>
</dbReference>
<name>A0A1G9MEE7_9FIRM</name>
<accession>A0A1G9MEE7</accession>
<dbReference type="SUPFAM" id="SSF53623">
    <property type="entry name" value="MurD-like peptide ligases, catalytic domain"/>
    <property type="match status" value="1"/>
</dbReference>
<protein>
    <recommendedName>
        <fullName evidence="10 11">UDP-N-acetylmuramoyl-tripeptide--D-alanyl-D-alanine ligase</fullName>
        <ecNumber evidence="10 11">6.3.2.10</ecNumber>
    </recommendedName>
    <alternativeName>
        <fullName evidence="10">D-alanyl-D-alanine-adding enzyme</fullName>
    </alternativeName>
</protein>
<keyword evidence="5 10" id="KW-0067">ATP-binding</keyword>
<dbReference type="InterPro" id="IPR035911">
    <property type="entry name" value="MurE/MurF_N"/>
</dbReference>
<dbReference type="PANTHER" id="PTHR43024:SF1">
    <property type="entry name" value="UDP-N-ACETYLMURAMOYL-TRIPEPTIDE--D-ALANYL-D-ALANINE LIGASE"/>
    <property type="match status" value="1"/>
</dbReference>
<feature type="domain" description="Mur ligase C-terminal" evidence="13">
    <location>
        <begin position="325"/>
        <end position="440"/>
    </location>
</feature>
<proteinExistence type="inferred from homology"/>
<evidence type="ECO:0000256" key="10">
    <source>
        <dbReference type="HAMAP-Rule" id="MF_02019"/>
    </source>
</evidence>
<evidence type="ECO:0000259" key="13">
    <source>
        <dbReference type="Pfam" id="PF02875"/>
    </source>
</evidence>
<dbReference type="Gene3D" id="3.40.1390.10">
    <property type="entry name" value="MurE/MurF, N-terminal domain"/>
    <property type="match status" value="1"/>
</dbReference>
<dbReference type="GO" id="GO:0005737">
    <property type="term" value="C:cytoplasm"/>
    <property type="evidence" value="ECO:0007669"/>
    <property type="project" value="UniProtKB-SubCell"/>
</dbReference>
<keyword evidence="1 10" id="KW-0963">Cytoplasm</keyword>
<evidence type="ECO:0000256" key="3">
    <source>
        <dbReference type="ARBA" id="ARBA00022618"/>
    </source>
</evidence>
<feature type="binding site" evidence="10">
    <location>
        <begin position="111"/>
        <end position="117"/>
    </location>
    <ligand>
        <name>ATP</name>
        <dbReference type="ChEBI" id="CHEBI:30616"/>
    </ligand>
</feature>
<dbReference type="GO" id="GO:0047480">
    <property type="term" value="F:UDP-N-acetylmuramoyl-tripeptide-D-alanyl-D-alanine ligase activity"/>
    <property type="evidence" value="ECO:0007669"/>
    <property type="project" value="UniProtKB-UniRule"/>
</dbReference>
<dbReference type="GO" id="GO:0071555">
    <property type="term" value="P:cell wall organization"/>
    <property type="evidence" value="ECO:0007669"/>
    <property type="project" value="UniProtKB-KW"/>
</dbReference>
<feature type="domain" description="Mur ligase N-terminal catalytic" evidence="12">
    <location>
        <begin position="25"/>
        <end position="96"/>
    </location>
</feature>
<dbReference type="GO" id="GO:0008360">
    <property type="term" value="P:regulation of cell shape"/>
    <property type="evidence" value="ECO:0007669"/>
    <property type="project" value="UniProtKB-KW"/>
</dbReference>
<evidence type="ECO:0000256" key="6">
    <source>
        <dbReference type="ARBA" id="ARBA00022960"/>
    </source>
</evidence>
<dbReference type="SUPFAM" id="SSF53244">
    <property type="entry name" value="MurD-like peptide ligases, peptide-binding domain"/>
    <property type="match status" value="1"/>
</dbReference>
<dbReference type="AlphaFoldDB" id="A0A1G9MEE7"/>
<dbReference type="Pfam" id="PF01225">
    <property type="entry name" value="Mur_ligase"/>
    <property type="match status" value="1"/>
</dbReference>
<dbReference type="InterPro" id="IPR036615">
    <property type="entry name" value="Mur_ligase_C_dom_sf"/>
</dbReference>
<dbReference type="Pfam" id="PF02875">
    <property type="entry name" value="Mur_ligase_C"/>
    <property type="match status" value="1"/>
</dbReference>
<evidence type="ECO:0000256" key="11">
    <source>
        <dbReference type="RuleBase" id="RU004136"/>
    </source>
</evidence>
<comment type="pathway">
    <text evidence="10 11">Cell wall biogenesis; peptidoglycan biosynthesis.</text>
</comment>
<keyword evidence="8 10" id="KW-0131">Cell cycle</keyword>
<evidence type="ECO:0000259" key="14">
    <source>
        <dbReference type="Pfam" id="PF08245"/>
    </source>
</evidence>
<comment type="similarity">
    <text evidence="10">Belongs to the MurCDEF family. MurF subfamily.</text>
</comment>
<evidence type="ECO:0000256" key="8">
    <source>
        <dbReference type="ARBA" id="ARBA00023306"/>
    </source>
</evidence>
<dbReference type="OrthoDB" id="9801978at2"/>
<dbReference type="Gene3D" id="3.40.1190.10">
    <property type="entry name" value="Mur-like, catalytic domain"/>
    <property type="match status" value="1"/>
</dbReference>
<dbReference type="Pfam" id="PF08245">
    <property type="entry name" value="Mur_ligase_M"/>
    <property type="match status" value="1"/>
</dbReference>
<dbReference type="InterPro" id="IPR013221">
    <property type="entry name" value="Mur_ligase_cen"/>
</dbReference>
<dbReference type="Gene3D" id="3.90.190.20">
    <property type="entry name" value="Mur ligase, C-terminal domain"/>
    <property type="match status" value="1"/>
</dbReference>
<comment type="catalytic activity">
    <reaction evidence="10 11">
        <text>D-alanyl-D-alanine + UDP-N-acetyl-alpha-D-muramoyl-L-alanyl-gamma-D-glutamyl-meso-2,6-diaminopimelate + ATP = UDP-N-acetyl-alpha-D-muramoyl-L-alanyl-gamma-D-glutamyl-meso-2,6-diaminopimeloyl-D-alanyl-D-alanine + ADP + phosphate + H(+)</text>
        <dbReference type="Rhea" id="RHEA:28374"/>
        <dbReference type="ChEBI" id="CHEBI:15378"/>
        <dbReference type="ChEBI" id="CHEBI:30616"/>
        <dbReference type="ChEBI" id="CHEBI:43474"/>
        <dbReference type="ChEBI" id="CHEBI:57822"/>
        <dbReference type="ChEBI" id="CHEBI:61386"/>
        <dbReference type="ChEBI" id="CHEBI:83905"/>
        <dbReference type="ChEBI" id="CHEBI:456216"/>
        <dbReference type="EC" id="6.3.2.10"/>
    </reaction>
</comment>
<keyword evidence="7 10" id="KW-0573">Peptidoglycan synthesis</keyword>
<comment type="function">
    <text evidence="10 11">Involved in cell wall formation. Catalyzes the final step in the synthesis of UDP-N-acetylmuramoyl-pentapeptide, the precursor of murein.</text>
</comment>
<comment type="subcellular location">
    <subcellularLocation>
        <location evidence="10 11">Cytoplasm</location>
    </subcellularLocation>
</comment>
<evidence type="ECO:0000259" key="12">
    <source>
        <dbReference type="Pfam" id="PF01225"/>
    </source>
</evidence>
<evidence type="ECO:0000313" key="15">
    <source>
        <dbReference type="EMBL" id="SDL72287.1"/>
    </source>
</evidence>
<dbReference type="SUPFAM" id="SSF63418">
    <property type="entry name" value="MurE/MurF N-terminal domain"/>
    <property type="match status" value="1"/>
</dbReference>
<dbReference type="Proteomes" id="UP000214880">
    <property type="component" value="Unassembled WGS sequence"/>
</dbReference>
<evidence type="ECO:0000256" key="2">
    <source>
        <dbReference type="ARBA" id="ARBA00022598"/>
    </source>
</evidence>
<dbReference type="RefSeq" id="WP_092068219.1">
    <property type="nucleotide sequence ID" value="NZ_FNHB01000001.1"/>
</dbReference>
<keyword evidence="16" id="KW-1185">Reference proteome</keyword>
<dbReference type="HAMAP" id="MF_02019">
    <property type="entry name" value="MurF"/>
    <property type="match status" value="1"/>
</dbReference>
<dbReference type="STRING" id="146817.SAMN04488502_101657"/>
<dbReference type="InterPro" id="IPR036565">
    <property type="entry name" value="Mur-like_cat_sf"/>
</dbReference>
<dbReference type="GO" id="GO:0009252">
    <property type="term" value="P:peptidoglycan biosynthetic process"/>
    <property type="evidence" value="ECO:0007669"/>
    <property type="project" value="UniProtKB-UniRule"/>
</dbReference>
<dbReference type="GO" id="GO:0008766">
    <property type="term" value="F:UDP-N-acetylmuramoylalanyl-D-glutamyl-2,6-diaminopimelate-D-alanyl-D-alanine ligase activity"/>
    <property type="evidence" value="ECO:0007669"/>
    <property type="project" value="RHEA"/>
</dbReference>
<evidence type="ECO:0000256" key="1">
    <source>
        <dbReference type="ARBA" id="ARBA00022490"/>
    </source>
</evidence>
<keyword evidence="9 10" id="KW-0961">Cell wall biogenesis/degradation</keyword>
<evidence type="ECO:0000313" key="16">
    <source>
        <dbReference type="Proteomes" id="UP000214880"/>
    </source>
</evidence>
<keyword evidence="6 10" id="KW-0133">Cell shape</keyword>
<evidence type="ECO:0000256" key="7">
    <source>
        <dbReference type="ARBA" id="ARBA00022984"/>
    </source>
</evidence>
<dbReference type="InterPro" id="IPR051046">
    <property type="entry name" value="MurCDEF_CellWall_CoF430Synth"/>
</dbReference>
<dbReference type="PANTHER" id="PTHR43024">
    <property type="entry name" value="UDP-N-ACETYLMURAMOYL-TRIPEPTIDE--D-ALANYL-D-ALANINE LIGASE"/>
    <property type="match status" value="1"/>
</dbReference>
<sequence>MAAFNVDEIGRVTGGSIANRAGSDFTGVATDSRTIRAGNLFVAIAGERFDGHNFIEQAVLNGAAGVLISRTGLNIPANVSVIAVPDTLKAYQAIAAWHRAKFTIPLVAVTGSNGKTTTKDFTAAVLASRFSVLKTQANYNNEIGLPFTLLQLASGHQAAVVEMGMRGLGEIRELAFLARPTIGIVTNVGETHLELLGSLDNIAAAKAELVEAIPADGVVILNADNDYVRAMQSKSSARVVFYGIQHPCQVRAANIISKGGGTVFDCVWEQTGFTVEIPAVGRHNVYNALAAIAAGLELGLSTAEIKAGLTLFTPGAMRLSMEKLGKYHIINDAYNASPMSMAAAIDTLKEVAPGRRIAVLGDMLELGAIAVDAHCEAGRKLAESGVDIVVTIGPLAAHIAQTARLHGVAAARVCDSHQQAAEYLRAILKPEDTILLKGSRGMKMEKILEKLS</sequence>
<dbReference type="InterPro" id="IPR004101">
    <property type="entry name" value="Mur_ligase_C"/>
</dbReference>
<feature type="domain" description="Mur ligase central" evidence="14">
    <location>
        <begin position="109"/>
        <end position="294"/>
    </location>
</feature>
<dbReference type="InterPro" id="IPR000713">
    <property type="entry name" value="Mur_ligase_N"/>
</dbReference>
<dbReference type="GO" id="GO:0005524">
    <property type="term" value="F:ATP binding"/>
    <property type="evidence" value="ECO:0007669"/>
    <property type="project" value="UniProtKB-UniRule"/>
</dbReference>
<dbReference type="EMBL" id="FNHB01000001">
    <property type="protein sequence ID" value="SDL72287.1"/>
    <property type="molecule type" value="Genomic_DNA"/>
</dbReference>
<evidence type="ECO:0000256" key="4">
    <source>
        <dbReference type="ARBA" id="ARBA00022741"/>
    </source>
</evidence>
<reference evidence="15 16" key="1">
    <citation type="submission" date="2016-10" db="EMBL/GenBank/DDBJ databases">
        <authorList>
            <person name="de Groot N.N."/>
        </authorList>
    </citation>
    <scope>NUCLEOTIDE SEQUENCE [LARGE SCALE GENOMIC DNA]</scope>
    <source>
        <strain evidence="15 16">DSM 1736</strain>
    </source>
</reference>
<evidence type="ECO:0000256" key="5">
    <source>
        <dbReference type="ARBA" id="ARBA00022840"/>
    </source>
</evidence>
<keyword evidence="2 10" id="KW-0436">Ligase</keyword>
<dbReference type="UniPathway" id="UPA00219"/>
<dbReference type="EC" id="6.3.2.10" evidence="10 11"/>
<keyword evidence="3 10" id="KW-0132">Cell division</keyword>
<organism evidence="15 16">
    <name type="scientific">Dendrosporobacter quercicolus</name>
    <dbReference type="NCBI Taxonomy" id="146817"/>
    <lineage>
        <taxon>Bacteria</taxon>
        <taxon>Bacillati</taxon>
        <taxon>Bacillota</taxon>
        <taxon>Negativicutes</taxon>
        <taxon>Selenomonadales</taxon>
        <taxon>Sporomusaceae</taxon>
        <taxon>Dendrosporobacter</taxon>
    </lineage>
</organism>